<protein>
    <recommendedName>
        <fullName evidence="8">ABC-transporter type IV</fullName>
    </recommendedName>
</protein>
<evidence type="ECO:0000256" key="4">
    <source>
        <dbReference type="ARBA" id="ARBA00023136"/>
    </source>
</evidence>
<dbReference type="PANTHER" id="PTHR31746">
    <property type="entry name" value="TRANSMEMBRANE PROTEIN 229 FAMILY MEMBER"/>
    <property type="match status" value="1"/>
</dbReference>
<evidence type="ECO:0000256" key="2">
    <source>
        <dbReference type="ARBA" id="ARBA00022692"/>
    </source>
</evidence>
<reference evidence="6 7" key="2">
    <citation type="submission" date="2009-03" db="EMBL/GenBank/DDBJ databases">
        <title>Draft genome sequence of Roseburia inulinivorans (DSM 16841).</title>
        <authorList>
            <person name="Sudarsanam P."/>
            <person name="Ley R."/>
            <person name="Guruge J."/>
            <person name="Turnbaugh P.J."/>
            <person name="Mahowald M."/>
            <person name="Liep D."/>
            <person name="Gordon J."/>
        </authorList>
    </citation>
    <scope>NUCLEOTIDE SEQUENCE [LARGE SCALE GENOMIC DNA]</scope>
    <source>
        <strain evidence="6 7">DSM 16841</strain>
    </source>
</reference>
<gene>
    <name evidence="6" type="ORF">ROSEINA2194_03534</name>
</gene>
<evidence type="ECO:0000313" key="6">
    <source>
        <dbReference type="EMBL" id="EEG92667.1"/>
    </source>
</evidence>
<accession>C0FXP6</accession>
<dbReference type="PANTHER" id="PTHR31746:SF2">
    <property type="entry name" value="TRANSMEMBRANE PROTEIN 229A"/>
    <property type="match status" value="1"/>
</dbReference>
<dbReference type="InterPro" id="IPR010540">
    <property type="entry name" value="CmpB_TMEM229"/>
</dbReference>
<reference evidence="6 7" key="1">
    <citation type="submission" date="2009-02" db="EMBL/GenBank/DDBJ databases">
        <authorList>
            <person name="Fulton L."/>
            <person name="Clifton S."/>
            <person name="Fulton B."/>
            <person name="Xu J."/>
            <person name="Minx P."/>
            <person name="Pepin K.H."/>
            <person name="Johnson M."/>
            <person name="Bhonagiri V."/>
            <person name="Nash W.E."/>
            <person name="Mardis E.R."/>
            <person name="Wilson R.K."/>
        </authorList>
    </citation>
    <scope>NUCLEOTIDE SEQUENCE [LARGE SCALE GENOMIC DNA]</scope>
    <source>
        <strain evidence="6 7">DSM 16841</strain>
    </source>
</reference>
<dbReference type="GO" id="GO:0016020">
    <property type="term" value="C:membrane"/>
    <property type="evidence" value="ECO:0007669"/>
    <property type="project" value="UniProtKB-SubCell"/>
</dbReference>
<evidence type="ECO:0000256" key="3">
    <source>
        <dbReference type="ARBA" id="ARBA00022989"/>
    </source>
</evidence>
<keyword evidence="3 5" id="KW-1133">Transmembrane helix</keyword>
<keyword evidence="2 5" id="KW-0812">Transmembrane</keyword>
<feature type="transmembrane region" description="Helical" evidence="5">
    <location>
        <begin position="69"/>
        <end position="87"/>
    </location>
</feature>
<comment type="subcellular location">
    <subcellularLocation>
        <location evidence="1">Membrane</location>
        <topology evidence="1">Multi-pass membrane protein</topology>
    </subcellularLocation>
</comment>
<evidence type="ECO:0000313" key="7">
    <source>
        <dbReference type="Proteomes" id="UP000003561"/>
    </source>
</evidence>
<feature type="transmembrane region" description="Helical" evidence="5">
    <location>
        <begin position="37"/>
        <end position="57"/>
    </location>
</feature>
<organism evidence="6 7">
    <name type="scientific">Roseburia inulinivorans DSM 16841</name>
    <dbReference type="NCBI Taxonomy" id="622312"/>
    <lineage>
        <taxon>Bacteria</taxon>
        <taxon>Bacillati</taxon>
        <taxon>Bacillota</taxon>
        <taxon>Clostridia</taxon>
        <taxon>Lachnospirales</taxon>
        <taxon>Lachnospiraceae</taxon>
        <taxon>Roseburia</taxon>
    </lineage>
</organism>
<name>C0FXP6_9FIRM</name>
<dbReference type="Pfam" id="PF06541">
    <property type="entry name" value="ABC_trans_CmpB"/>
    <property type="match status" value="1"/>
</dbReference>
<keyword evidence="4 5" id="KW-0472">Membrane</keyword>
<evidence type="ECO:0000256" key="1">
    <source>
        <dbReference type="ARBA" id="ARBA00004141"/>
    </source>
</evidence>
<dbReference type="AlphaFoldDB" id="C0FXP6"/>
<sequence>MTRRLILQVVPFDSMYEINGSVAYYKKRQETFIMRRNFFICGLTGWCLEILFTSIGNCSRHDLRLIGQTSVWMFPIYGMACIIKPLYRYFKKIPALFRGFIYSTGIFCFEYLSGSLLKKHHLCPWDYSNAPTNINGVIRLDYAPVWMAAGLIFEKILSK</sequence>
<dbReference type="EMBL" id="ACFY01000147">
    <property type="protein sequence ID" value="EEG92667.1"/>
    <property type="molecule type" value="Genomic_DNA"/>
</dbReference>
<feature type="transmembrane region" description="Helical" evidence="5">
    <location>
        <begin position="99"/>
        <end position="117"/>
    </location>
</feature>
<evidence type="ECO:0000256" key="5">
    <source>
        <dbReference type="SAM" id="Phobius"/>
    </source>
</evidence>
<dbReference type="Proteomes" id="UP000003561">
    <property type="component" value="Unassembled WGS sequence"/>
</dbReference>
<dbReference type="eggNOG" id="COG4905">
    <property type="taxonomic scope" value="Bacteria"/>
</dbReference>
<proteinExistence type="predicted"/>
<comment type="caution">
    <text evidence="6">The sequence shown here is derived from an EMBL/GenBank/DDBJ whole genome shotgun (WGS) entry which is preliminary data.</text>
</comment>
<evidence type="ECO:0008006" key="8">
    <source>
        <dbReference type="Google" id="ProtNLM"/>
    </source>
</evidence>